<evidence type="ECO:0000313" key="2">
    <source>
        <dbReference type="EMBL" id="KZE77382.1"/>
    </source>
</evidence>
<feature type="transmembrane region" description="Helical" evidence="1">
    <location>
        <begin position="12"/>
        <end position="32"/>
    </location>
</feature>
<protein>
    <submittedName>
        <fullName evidence="2">Uncharacterized protein</fullName>
    </submittedName>
</protein>
<dbReference type="Proteomes" id="UP000076630">
    <property type="component" value="Unassembled WGS sequence"/>
</dbReference>
<accession>A0A165QZ91</accession>
<gene>
    <name evidence="2" type="ORF">AV926_01225</name>
</gene>
<evidence type="ECO:0000313" key="3">
    <source>
        <dbReference type="Proteomes" id="UP000076630"/>
    </source>
</evidence>
<comment type="caution">
    <text evidence="2">The sequence shown here is derived from an EMBL/GenBank/DDBJ whole genome shotgun (WGS) entry which is preliminary data.</text>
</comment>
<dbReference type="OrthoDB" id="1452259at2"/>
<keyword evidence="3" id="KW-1185">Reference proteome</keyword>
<dbReference type="EMBL" id="LQNU01000072">
    <property type="protein sequence ID" value="KZE77382.1"/>
    <property type="molecule type" value="Genomic_DNA"/>
</dbReference>
<keyword evidence="1" id="KW-1133">Transmembrane helix</keyword>
<keyword evidence="1" id="KW-0472">Membrane</keyword>
<organism evidence="2 3">
    <name type="scientific">Myroides marinus</name>
    <dbReference type="NCBI Taxonomy" id="703342"/>
    <lineage>
        <taxon>Bacteria</taxon>
        <taxon>Pseudomonadati</taxon>
        <taxon>Bacteroidota</taxon>
        <taxon>Flavobacteriia</taxon>
        <taxon>Flavobacteriales</taxon>
        <taxon>Flavobacteriaceae</taxon>
        <taxon>Myroides</taxon>
    </lineage>
</organism>
<dbReference type="AlphaFoldDB" id="A0A165QZ91"/>
<evidence type="ECO:0000256" key="1">
    <source>
        <dbReference type="SAM" id="Phobius"/>
    </source>
</evidence>
<keyword evidence="1" id="KW-0812">Transmembrane</keyword>
<sequence length="153" mass="17998">MRKFLIWGIKGVSFLLLLIVFVVIARFGYLAYSERSIQPKILSNKEEVINVIYVNWACDCANFIDVSLLQEGKDIDEKDCIFIEPNADELTINSDTLYHKQFDYYLRLKGQYYIDEGVPSSYERKIVEPLMAPNKAKVFRYTAYEFIRKKEKI</sequence>
<reference evidence="2 3" key="1">
    <citation type="submission" date="2016-01" db="EMBL/GenBank/DDBJ databases">
        <title>Whole genome sequencing of Myroides marinus L41.</title>
        <authorList>
            <person name="Hong K.W."/>
        </authorList>
    </citation>
    <scope>NUCLEOTIDE SEQUENCE [LARGE SCALE GENOMIC DNA]</scope>
    <source>
        <strain evidence="2 3">L41</strain>
    </source>
</reference>
<dbReference type="RefSeq" id="WP_038987056.1">
    <property type="nucleotide sequence ID" value="NZ_JACAJN010000012.1"/>
</dbReference>
<proteinExistence type="predicted"/>
<name>A0A165QZ91_9FLAO</name>